<organism evidence="1 2">
    <name type="scientific">Ancylostoma duodenale</name>
    <dbReference type="NCBI Taxonomy" id="51022"/>
    <lineage>
        <taxon>Eukaryota</taxon>
        <taxon>Metazoa</taxon>
        <taxon>Ecdysozoa</taxon>
        <taxon>Nematoda</taxon>
        <taxon>Chromadorea</taxon>
        <taxon>Rhabditida</taxon>
        <taxon>Rhabditina</taxon>
        <taxon>Rhabditomorpha</taxon>
        <taxon>Strongyloidea</taxon>
        <taxon>Ancylostomatidae</taxon>
        <taxon>Ancylostomatinae</taxon>
        <taxon>Ancylostoma</taxon>
    </lineage>
</organism>
<evidence type="ECO:0000313" key="2">
    <source>
        <dbReference type="Proteomes" id="UP000054047"/>
    </source>
</evidence>
<dbReference type="EMBL" id="KN727249">
    <property type="protein sequence ID" value="KIH66120.1"/>
    <property type="molecule type" value="Genomic_DNA"/>
</dbReference>
<dbReference type="AlphaFoldDB" id="A0A0C2GX67"/>
<name>A0A0C2GX67_9BILA</name>
<keyword evidence="2" id="KW-1185">Reference proteome</keyword>
<sequence>MSRLDPVCCSSPSVRVDSLSCINDQINTATKDFSHSLVSDLTYRGIQCWHQYNTNRTLVDLLWKTEICPFQSIDFPVVTTERESMIDADIGNWPKVLKPVAEFCEECNCACGVEQCASGAEPVRIIHKKRLGKCGCDCRCSYKCIRFD</sequence>
<proteinExistence type="predicted"/>
<protein>
    <submittedName>
        <fullName evidence="1">Uncharacterized protein</fullName>
    </submittedName>
</protein>
<gene>
    <name evidence="1" type="ORF">ANCDUO_03550</name>
</gene>
<evidence type="ECO:0000313" key="1">
    <source>
        <dbReference type="EMBL" id="KIH66120.1"/>
    </source>
</evidence>
<dbReference type="Proteomes" id="UP000054047">
    <property type="component" value="Unassembled WGS sequence"/>
</dbReference>
<dbReference type="OrthoDB" id="5783032at2759"/>
<accession>A0A0C2GX67</accession>
<reference evidence="1 2" key="1">
    <citation type="submission" date="2013-12" db="EMBL/GenBank/DDBJ databases">
        <title>Draft genome of the parsitic nematode Ancylostoma duodenale.</title>
        <authorList>
            <person name="Mitreva M."/>
        </authorList>
    </citation>
    <scope>NUCLEOTIDE SEQUENCE [LARGE SCALE GENOMIC DNA]</scope>
    <source>
        <strain evidence="1 2">Zhejiang</strain>
    </source>
</reference>